<feature type="compositionally biased region" description="Basic and acidic residues" evidence="8">
    <location>
        <begin position="539"/>
        <end position="549"/>
    </location>
</feature>
<feature type="region of interest" description="Disordered" evidence="8">
    <location>
        <begin position="262"/>
        <end position="291"/>
    </location>
</feature>
<feature type="domain" description="G-protein coupled receptors family 1 profile" evidence="10">
    <location>
        <begin position="59"/>
        <end position="765"/>
    </location>
</feature>
<dbReference type="InterPro" id="IPR000276">
    <property type="entry name" value="GPCR_Rhodpsn"/>
</dbReference>
<dbReference type="PANTHER" id="PTHR24243">
    <property type="entry name" value="G-PROTEIN COUPLED RECEPTOR"/>
    <property type="match status" value="1"/>
</dbReference>
<dbReference type="Pfam" id="PF00001">
    <property type="entry name" value="7tm_1"/>
    <property type="match status" value="2"/>
</dbReference>
<feature type="region of interest" description="Disordered" evidence="8">
    <location>
        <begin position="453"/>
        <end position="494"/>
    </location>
</feature>
<feature type="transmembrane region" description="Helical" evidence="9">
    <location>
        <begin position="751"/>
        <end position="768"/>
    </location>
</feature>
<feature type="region of interest" description="Disordered" evidence="8">
    <location>
        <begin position="1"/>
        <end position="21"/>
    </location>
</feature>
<evidence type="ECO:0000256" key="4">
    <source>
        <dbReference type="ARBA" id="ARBA00023040"/>
    </source>
</evidence>
<evidence type="ECO:0000313" key="12">
    <source>
        <dbReference type="Proteomes" id="UP001497497"/>
    </source>
</evidence>
<feature type="region of interest" description="Disordered" evidence="8">
    <location>
        <begin position="523"/>
        <end position="560"/>
    </location>
</feature>
<dbReference type="AlphaFoldDB" id="A0AAV2IA91"/>
<dbReference type="InterPro" id="IPR017452">
    <property type="entry name" value="GPCR_Rhodpsn_7TM"/>
</dbReference>
<feature type="transmembrane region" description="Helical" evidence="9">
    <location>
        <begin position="158"/>
        <end position="177"/>
    </location>
</feature>
<dbReference type="SUPFAM" id="SSF81321">
    <property type="entry name" value="Family A G protein-coupled receptor-like"/>
    <property type="match status" value="1"/>
</dbReference>
<dbReference type="Proteomes" id="UP001497497">
    <property type="component" value="Unassembled WGS sequence"/>
</dbReference>
<evidence type="ECO:0000259" key="10">
    <source>
        <dbReference type="PROSITE" id="PS50262"/>
    </source>
</evidence>
<comment type="caution">
    <text evidence="11">The sequence shown here is derived from an EMBL/GenBank/DDBJ whole genome shotgun (WGS) entry which is preliminary data.</text>
</comment>
<feature type="compositionally biased region" description="Polar residues" evidence="8">
    <location>
        <begin position="453"/>
        <end position="476"/>
    </location>
</feature>
<keyword evidence="6" id="KW-0675">Receptor</keyword>
<dbReference type="GO" id="GO:0004930">
    <property type="term" value="F:G protein-coupled receptor activity"/>
    <property type="evidence" value="ECO:0007669"/>
    <property type="project" value="UniProtKB-KW"/>
</dbReference>
<comment type="subcellular location">
    <subcellularLocation>
        <location evidence="1">Membrane</location>
        <topology evidence="1">Multi-pass membrane protein</topology>
    </subcellularLocation>
</comment>
<feature type="transmembrane region" description="Helical" evidence="9">
    <location>
        <begin position="79"/>
        <end position="106"/>
    </location>
</feature>
<evidence type="ECO:0000256" key="5">
    <source>
        <dbReference type="ARBA" id="ARBA00023136"/>
    </source>
</evidence>
<keyword evidence="7" id="KW-0807">Transducer</keyword>
<feature type="transmembrane region" description="Helical" evidence="9">
    <location>
        <begin position="212"/>
        <end position="230"/>
    </location>
</feature>
<proteinExistence type="predicted"/>
<accession>A0AAV2IA91</accession>
<keyword evidence="5 9" id="KW-0472">Membrane</keyword>
<evidence type="ECO:0000256" key="6">
    <source>
        <dbReference type="ARBA" id="ARBA00023170"/>
    </source>
</evidence>
<dbReference type="CDD" id="cd00637">
    <property type="entry name" value="7tm_classA_rhodopsin-like"/>
    <property type="match status" value="2"/>
</dbReference>
<evidence type="ECO:0000256" key="2">
    <source>
        <dbReference type="ARBA" id="ARBA00022692"/>
    </source>
</evidence>
<evidence type="ECO:0000256" key="9">
    <source>
        <dbReference type="SAM" id="Phobius"/>
    </source>
</evidence>
<evidence type="ECO:0000256" key="8">
    <source>
        <dbReference type="SAM" id="MobiDB-lite"/>
    </source>
</evidence>
<feature type="transmembrane region" description="Helical" evidence="9">
    <location>
        <begin position="708"/>
        <end position="731"/>
    </location>
</feature>
<organism evidence="11 12">
    <name type="scientific">Lymnaea stagnalis</name>
    <name type="common">Great pond snail</name>
    <name type="synonym">Helix stagnalis</name>
    <dbReference type="NCBI Taxonomy" id="6523"/>
    <lineage>
        <taxon>Eukaryota</taxon>
        <taxon>Metazoa</taxon>
        <taxon>Spiralia</taxon>
        <taxon>Lophotrochozoa</taxon>
        <taxon>Mollusca</taxon>
        <taxon>Gastropoda</taxon>
        <taxon>Heterobranchia</taxon>
        <taxon>Euthyneura</taxon>
        <taxon>Panpulmonata</taxon>
        <taxon>Hygrophila</taxon>
        <taxon>Lymnaeoidea</taxon>
        <taxon>Lymnaeidae</taxon>
        <taxon>Lymnaea</taxon>
    </lineage>
</organism>
<evidence type="ECO:0000256" key="7">
    <source>
        <dbReference type="ARBA" id="ARBA00023224"/>
    </source>
</evidence>
<feature type="region of interest" description="Disordered" evidence="8">
    <location>
        <begin position="617"/>
        <end position="643"/>
    </location>
</feature>
<keyword evidence="3 9" id="KW-1133">Transmembrane helix</keyword>
<feature type="transmembrane region" description="Helical" evidence="9">
    <location>
        <begin position="43"/>
        <end position="67"/>
    </location>
</feature>
<dbReference type="GO" id="GO:0016020">
    <property type="term" value="C:membrane"/>
    <property type="evidence" value="ECO:0007669"/>
    <property type="project" value="UniProtKB-SubCell"/>
</dbReference>
<keyword evidence="12" id="KW-1185">Reference proteome</keyword>
<feature type="transmembrane region" description="Helical" evidence="9">
    <location>
        <begin position="118"/>
        <end position="137"/>
    </location>
</feature>
<reference evidence="11 12" key="1">
    <citation type="submission" date="2024-04" db="EMBL/GenBank/DDBJ databases">
        <authorList>
            <consortium name="Genoscope - CEA"/>
            <person name="William W."/>
        </authorList>
    </citation>
    <scope>NUCLEOTIDE SEQUENCE [LARGE SCALE GENOMIC DNA]</scope>
</reference>
<feature type="compositionally biased region" description="Polar residues" evidence="8">
    <location>
        <begin position="523"/>
        <end position="538"/>
    </location>
</feature>
<sequence>MVDPNQSSGVNDSSGVNQSSTVNESERVQYLASLQAVTTMTMIPAMVFLIVLSVTGLVGNSFVLFVYSQRFTRTSTRVFVLAIAAFDLVANVIGIPGEIFDMFHIWDFNDPPFCRARLFFNAFSTLTSAMILLAMAVTRYRKVCFPYGWQTSIKQARMTSLVITLLGILFSLPYVVLNGHQTKKTPRPDIFGSECTTDDSYVNTVWPLLNNGFFVTLFLVCCIPFTVLYVKIGIQAWRHSVHHGSRGVQSPTSYIATASSAGIARDSTHKGNTPQIRTDNGGTGRRESEPAVNDVSADFGSIAEALGRLVGDGNGLEGSHRCIVGIKGGSVEVSPAQMDEFIVQLKNAANSGDGEALKGIKVIGVSTVRKRSDDRDLCDKVGHRKPSLNGINASGVDHRAGQTTTSDADQGIDTRASEVVPDVGTHGVENMAFVDDSGSLPILFVNPTFNSLETSPNESALQPSFPSSCSVTDSNISHPPTPVITPTSSPRSRHQVIDSEITENQAQRIDSSSRDTVTFNTQTSVSDLDASLPSSRQQNEAEKAQHEETDTTETLAETPSWVDIVICPHAGREINQRQSSAESSESLTEVSLRISSTNAMLQKNEWLRSLVVGFTDAEKSRKEQTPNIDPDPENPKIPAVDERHLSLPDQVAVRQYSNKNDQKASRGSKNVMSRIKSAVLSTRTLHRFSDRPTSGTGRRPLSRTTAMLITISAVYIVGFVPYLILVFYRLIWPDRYSSLTMSEEAAYNLFLRTYFLNCAANPIIYGVCDKNFRRECISLLKCR</sequence>
<keyword evidence="2 9" id="KW-0812">Transmembrane</keyword>
<dbReference type="PRINTS" id="PR00237">
    <property type="entry name" value="GPCRRHODOPSN"/>
</dbReference>
<gene>
    <name evidence="11" type="ORF">GSLYS_00017249001</name>
</gene>
<evidence type="ECO:0000313" key="11">
    <source>
        <dbReference type="EMBL" id="CAL1543736.1"/>
    </source>
</evidence>
<dbReference type="Gene3D" id="1.20.1070.10">
    <property type="entry name" value="Rhodopsin 7-helix transmembrane proteins"/>
    <property type="match status" value="2"/>
</dbReference>
<feature type="compositionally biased region" description="Polar residues" evidence="8">
    <location>
        <begin position="270"/>
        <end position="280"/>
    </location>
</feature>
<dbReference type="PANTHER" id="PTHR24243:SF208">
    <property type="entry name" value="PYROKININ-1 RECEPTOR"/>
    <property type="match status" value="1"/>
</dbReference>
<dbReference type="PROSITE" id="PS50262">
    <property type="entry name" value="G_PROTEIN_RECEP_F1_2"/>
    <property type="match status" value="1"/>
</dbReference>
<dbReference type="EMBL" id="CAXITT010000573">
    <property type="protein sequence ID" value="CAL1543736.1"/>
    <property type="molecule type" value="Genomic_DNA"/>
</dbReference>
<name>A0AAV2IA91_LYMST</name>
<keyword evidence="4" id="KW-0297">G-protein coupled receptor</keyword>
<protein>
    <recommendedName>
        <fullName evidence="10">G-protein coupled receptors family 1 profile domain-containing protein</fullName>
    </recommendedName>
</protein>
<feature type="region of interest" description="Disordered" evidence="8">
    <location>
        <begin position="382"/>
        <end position="409"/>
    </location>
</feature>
<evidence type="ECO:0000256" key="1">
    <source>
        <dbReference type="ARBA" id="ARBA00004141"/>
    </source>
</evidence>
<evidence type="ECO:0000256" key="3">
    <source>
        <dbReference type="ARBA" id="ARBA00022989"/>
    </source>
</evidence>